<evidence type="ECO:0000313" key="1">
    <source>
        <dbReference type="EMBL" id="OJJ05848.1"/>
    </source>
</evidence>
<dbReference type="AlphaFoldDB" id="A0A1L9PWD8"/>
<dbReference type="Proteomes" id="UP000184073">
    <property type="component" value="Unassembled WGS sequence"/>
</dbReference>
<proteinExistence type="predicted"/>
<dbReference type="VEuPathDB" id="FungiDB:ASPVEDRAFT_45314"/>
<keyword evidence="2" id="KW-1185">Reference proteome</keyword>
<sequence>MLANIAPTVHVQLLRLYRARDLEEALAPVAQLAPASRVLSKAVIAHYSGYGSARACLVARPNIGSLDEFVGMFAEVIGLEQSI</sequence>
<reference evidence="2" key="1">
    <citation type="journal article" date="2017" name="Genome Biol.">
        <title>Comparative genomics reveals high biological diversity and specific adaptations in the industrially and medically important fungal genus Aspergillus.</title>
        <authorList>
            <person name="de Vries R.P."/>
            <person name="Riley R."/>
            <person name="Wiebenga A."/>
            <person name="Aguilar-Osorio G."/>
            <person name="Amillis S."/>
            <person name="Uchima C.A."/>
            <person name="Anderluh G."/>
            <person name="Asadollahi M."/>
            <person name="Askin M."/>
            <person name="Barry K."/>
            <person name="Battaglia E."/>
            <person name="Bayram O."/>
            <person name="Benocci T."/>
            <person name="Braus-Stromeyer S.A."/>
            <person name="Caldana C."/>
            <person name="Canovas D."/>
            <person name="Cerqueira G.C."/>
            <person name="Chen F."/>
            <person name="Chen W."/>
            <person name="Choi C."/>
            <person name="Clum A."/>
            <person name="Dos Santos R.A."/>
            <person name="Damasio A.R."/>
            <person name="Diallinas G."/>
            <person name="Emri T."/>
            <person name="Fekete E."/>
            <person name="Flipphi M."/>
            <person name="Freyberg S."/>
            <person name="Gallo A."/>
            <person name="Gournas C."/>
            <person name="Habgood R."/>
            <person name="Hainaut M."/>
            <person name="Harispe M.L."/>
            <person name="Henrissat B."/>
            <person name="Hilden K.S."/>
            <person name="Hope R."/>
            <person name="Hossain A."/>
            <person name="Karabika E."/>
            <person name="Karaffa L."/>
            <person name="Karanyi Z."/>
            <person name="Krasevec N."/>
            <person name="Kuo A."/>
            <person name="Kusch H."/>
            <person name="LaButti K."/>
            <person name="Lagendijk E.L."/>
            <person name="Lapidus A."/>
            <person name="Levasseur A."/>
            <person name="Lindquist E."/>
            <person name="Lipzen A."/>
            <person name="Logrieco A.F."/>
            <person name="MacCabe A."/>
            <person name="Maekelae M.R."/>
            <person name="Malavazi I."/>
            <person name="Melin P."/>
            <person name="Meyer V."/>
            <person name="Mielnichuk N."/>
            <person name="Miskei M."/>
            <person name="Molnar A.P."/>
            <person name="Mule G."/>
            <person name="Ngan C.Y."/>
            <person name="Orejas M."/>
            <person name="Orosz E."/>
            <person name="Ouedraogo J.P."/>
            <person name="Overkamp K.M."/>
            <person name="Park H.-S."/>
            <person name="Perrone G."/>
            <person name="Piumi F."/>
            <person name="Punt P.J."/>
            <person name="Ram A.F."/>
            <person name="Ramon A."/>
            <person name="Rauscher S."/>
            <person name="Record E."/>
            <person name="Riano-Pachon D.M."/>
            <person name="Robert V."/>
            <person name="Roehrig J."/>
            <person name="Ruller R."/>
            <person name="Salamov A."/>
            <person name="Salih N.S."/>
            <person name="Samson R.A."/>
            <person name="Sandor E."/>
            <person name="Sanguinetti M."/>
            <person name="Schuetze T."/>
            <person name="Sepcic K."/>
            <person name="Shelest E."/>
            <person name="Sherlock G."/>
            <person name="Sophianopoulou V."/>
            <person name="Squina F.M."/>
            <person name="Sun H."/>
            <person name="Susca A."/>
            <person name="Todd R.B."/>
            <person name="Tsang A."/>
            <person name="Unkles S.E."/>
            <person name="van de Wiele N."/>
            <person name="van Rossen-Uffink D."/>
            <person name="Oliveira J.V."/>
            <person name="Vesth T.C."/>
            <person name="Visser J."/>
            <person name="Yu J.-H."/>
            <person name="Zhou M."/>
            <person name="Andersen M.R."/>
            <person name="Archer D.B."/>
            <person name="Baker S.E."/>
            <person name="Benoit I."/>
            <person name="Brakhage A.A."/>
            <person name="Braus G.H."/>
            <person name="Fischer R."/>
            <person name="Frisvad J.C."/>
            <person name="Goldman G.H."/>
            <person name="Houbraken J."/>
            <person name="Oakley B."/>
            <person name="Pocsi I."/>
            <person name="Scazzocchio C."/>
            <person name="Seiboth B."/>
            <person name="vanKuyk P.A."/>
            <person name="Wortman J."/>
            <person name="Dyer P.S."/>
            <person name="Grigoriev I.V."/>
        </authorList>
    </citation>
    <scope>NUCLEOTIDE SEQUENCE [LARGE SCALE GENOMIC DNA]</scope>
    <source>
        <strain evidence="2">CBS 583.65</strain>
    </source>
</reference>
<evidence type="ECO:0000313" key="2">
    <source>
        <dbReference type="Proteomes" id="UP000184073"/>
    </source>
</evidence>
<protein>
    <submittedName>
        <fullName evidence="1">Uncharacterized protein</fullName>
    </submittedName>
</protein>
<dbReference type="RefSeq" id="XP_040671610.1">
    <property type="nucleotide sequence ID" value="XM_040813252.1"/>
</dbReference>
<name>A0A1L9PWD8_ASPVE</name>
<organism evidence="1 2">
    <name type="scientific">Aspergillus versicolor CBS 583.65</name>
    <dbReference type="NCBI Taxonomy" id="1036611"/>
    <lineage>
        <taxon>Eukaryota</taxon>
        <taxon>Fungi</taxon>
        <taxon>Dikarya</taxon>
        <taxon>Ascomycota</taxon>
        <taxon>Pezizomycotina</taxon>
        <taxon>Eurotiomycetes</taxon>
        <taxon>Eurotiomycetidae</taxon>
        <taxon>Eurotiales</taxon>
        <taxon>Aspergillaceae</taxon>
        <taxon>Aspergillus</taxon>
        <taxon>Aspergillus subgen. Nidulantes</taxon>
    </lineage>
</organism>
<dbReference type="EMBL" id="KV878133">
    <property type="protein sequence ID" value="OJJ05848.1"/>
    <property type="molecule type" value="Genomic_DNA"/>
</dbReference>
<gene>
    <name evidence="1" type="ORF">ASPVEDRAFT_45314</name>
</gene>
<dbReference type="GeneID" id="63728763"/>
<accession>A0A1L9PWD8</accession>